<dbReference type="GO" id="GO:0046872">
    <property type="term" value="F:metal ion binding"/>
    <property type="evidence" value="ECO:0007669"/>
    <property type="project" value="UniProtKB-KW"/>
</dbReference>
<dbReference type="InterPro" id="IPR006058">
    <property type="entry name" value="2Fe2S_fd_BS"/>
</dbReference>
<dbReference type="InterPro" id="IPR002888">
    <property type="entry name" value="2Fe-2S-bd"/>
</dbReference>
<evidence type="ECO:0000256" key="3">
    <source>
        <dbReference type="ARBA" id="ARBA00023002"/>
    </source>
</evidence>
<keyword evidence="2" id="KW-0479">Metal-binding</keyword>
<name>A0A1H7Q2X0_9GAMM</name>
<evidence type="ECO:0000313" key="7">
    <source>
        <dbReference type="EMBL" id="SEL42352.1"/>
    </source>
</evidence>
<accession>A0A1H7Q2X0</accession>
<dbReference type="Proteomes" id="UP000185766">
    <property type="component" value="Unassembled WGS sequence"/>
</dbReference>
<organism evidence="7 8">
    <name type="scientific">Atopomonas hussainii</name>
    <dbReference type="NCBI Taxonomy" id="1429083"/>
    <lineage>
        <taxon>Bacteria</taxon>
        <taxon>Pseudomonadati</taxon>
        <taxon>Pseudomonadota</taxon>
        <taxon>Gammaproteobacteria</taxon>
        <taxon>Pseudomonadales</taxon>
        <taxon>Pseudomonadaceae</taxon>
        <taxon>Atopomonas</taxon>
    </lineage>
</organism>
<protein>
    <submittedName>
        <fullName evidence="7">Isoquinoline 1-oxidoreductase, alpha subunit</fullName>
    </submittedName>
</protein>
<gene>
    <name evidence="7" type="ORF">SAMN05216214_1124</name>
</gene>
<dbReference type="PANTHER" id="PTHR44379:SF2">
    <property type="entry name" value="BLR6218 PROTEIN"/>
    <property type="match status" value="1"/>
</dbReference>
<evidence type="ECO:0000256" key="2">
    <source>
        <dbReference type="ARBA" id="ARBA00022723"/>
    </source>
</evidence>
<dbReference type="PROSITE" id="PS51085">
    <property type="entry name" value="2FE2S_FER_2"/>
    <property type="match status" value="1"/>
</dbReference>
<dbReference type="FunFam" id="1.10.150.120:FF:000003">
    <property type="entry name" value="Carbon monoxide dehydrogenase, small subunit"/>
    <property type="match status" value="1"/>
</dbReference>
<evidence type="ECO:0000259" key="6">
    <source>
        <dbReference type="PROSITE" id="PS51085"/>
    </source>
</evidence>
<feature type="domain" description="2Fe-2S ferredoxin-type" evidence="6">
    <location>
        <begin position="1"/>
        <end position="76"/>
    </location>
</feature>
<dbReference type="GO" id="GO:0051537">
    <property type="term" value="F:2 iron, 2 sulfur cluster binding"/>
    <property type="evidence" value="ECO:0007669"/>
    <property type="project" value="UniProtKB-KW"/>
</dbReference>
<dbReference type="InterPro" id="IPR051452">
    <property type="entry name" value="Diverse_Oxidoreductases"/>
</dbReference>
<dbReference type="InterPro" id="IPR036010">
    <property type="entry name" value="2Fe-2S_ferredoxin-like_sf"/>
</dbReference>
<dbReference type="InterPro" id="IPR036884">
    <property type="entry name" value="2Fe-2S-bd_dom_sf"/>
</dbReference>
<dbReference type="SUPFAM" id="SSF47741">
    <property type="entry name" value="CO dehydrogenase ISP C-domain like"/>
    <property type="match status" value="1"/>
</dbReference>
<evidence type="ECO:0000256" key="4">
    <source>
        <dbReference type="ARBA" id="ARBA00023004"/>
    </source>
</evidence>
<dbReference type="Gene3D" id="1.10.150.120">
    <property type="entry name" value="[2Fe-2S]-binding domain"/>
    <property type="match status" value="1"/>
</dbReference>
<keyword evidence="1" id="KW-0001">2Fe-2S</keyword>
<dbReference type="STRING" id="1429083.GCA_001885685_00420"/>
<dbReference type="RefSeq" id="WP_074868973.1">
    <property type="nucleotide sequence ID" value="NZ_FOAS01000012.1"/>
</dbReference>
<evidence type="ECO:0000256" key="5">
    <source>
        <dbReference type="ARBA" id="ARBA00023014"/>
    </source>
</evidence>
<sequence length="169" mass="17893">MISFQLNGQRVDADVPADMPLLWVVRDHFKLKGSKFGCGMGLCGACSMLVDGQSTRTCILPVAAVANRAVTTIEGLADKDSQQLSTLQQAWVAHSVPQCGYCQSGQLISATALLNSNPAPSDADIDNAMQGNLCRCGTYPRIKQAIKAAAEQTAAAVHTFDPRQAEAKA</sequence>
<dbReference type="GO" id="GO:0016491">
    <property type="term" value="F:oxidoreductase activity"/>
    <property type="evidence" value="ECO:0007669"/>
    <property type="project" value="UniProtKB-KW"/>
</dbReference>
<dbReference type="InterPro" id="IPR001041">
    <property type="entry name" value="2Fe-2S_ferredoxin-type"/>
</dbReference>
<dbReference type="SUPFAM" id="SSF54292">
    <property type="entry name" value="2Fe-2S ferredoxin-like"/>
    <property type="match status" value="1"/>
</dbReference>
<dbReference type="CDD" id="cd00207">
    <property type="entry name" value="fer2"/>
    <property type="match status" value="1"/>
</dbReference>
<dbReference type="Pfam" id="PF00111">
    <property type="entry name" value="Fer2"/>
    <property type="match status" value="1"/>
</dbReference>
<dbReference type="Gene3D" id="3.10.20.30">
    <property type="match status" value="1"/>
</dbReference>
<evidence type="ECO:0000256" key="1">
    <source>
        <dbReference type="ARBA" id="ARBA00022714"/>
    </source>
</evidence>
<keyword evidence="4" id="KW-0408">Iron</keyword>
<reference evidence="7 8" key="1">
    <citation type="submission" date="2016-10" db="EMBL/GenBank/DDBJ databases">
        <authorList>
            <person name="de Groot N.N."/>
        </authorList>
    </citation>
    <scope>NUCLEOTIDE SEQUENCE [LARGE SCALE GENOMIC DNA]</scope>
    <source>
        <strain evidence="7 8">JCM 19513</strain>
    </source>
</reference>
<dbReference type="PROSITE" id="PS00197">
    <property type="entry name" value="2FE2S_FER_1"/>
    <property type="match status" value="1"/>
</dbReference>
<keyword evidence="8" id="KW-1185">Reference proteome</keyword>
<dbReference type="InterPro" id="IPR012675">
    <property type="entry name" value="Beta-grasp_dom_sf"/>
</dbReference>
<keyword evidence="5" id="KW-0411">Iron-sulfur</keyword>
<keyword evidence="3" id="KW-0560">Oxidoreductase</keyword>
<proteinExistence type="predicted"/>
<dbReference type="Pfam" id="PF01799">
    <property type="entry name" value="Fer2_2"/>
    <property type="match status" value="1"/>
</dbReference>
<dbReference type="EMBL" id="FOAS01000012">
    <property type="protein sequence ID" value="SEL42352.1"/>
    <property type="molecule type" value="Genomic_DNA"/>
</dbReference>
<dbReference type="PANTHER" id="PTHR44379">
    <property type="entry name" value="OXIDOREDUCTASE WITH IRON-SULFUR SUBUNIT"/>
    <property type="match status" value="1"/>
</dbReference>
<evidence type="ECO:0000313" key="8">
    <source>
        <dbReference type="Proteomes" id="UP000185766"/>
    </source>
</evidence>
<dbReference type="AlphaFoldDB" id="A0A1H7Q2X0"/>